<name>A0A401UJF2_9CLOT</name>
<dbReference type="EMBL" id="BHYK01000005">
    <property type="protein sequence ID" value="GCD09625.1"/>
    <property type="molecule type" value="Genomic_DNA"/>
</dbReference>
<feature type="transmembrane region" description="Helical" evidence="1">
    <location>
        <begin position="260"/>
        <end position="279"/>
    </location>
</feature>
<feature type="transmembrane region" description="Helical" evidence="1">
    <location>
        <begin position="291"/>
        <end position="309"/>
    </location>
</feature>
<feature type="transmembrane region" description="Helical" evidence="1">
    <location>
        <begin position="183"/>
        <end position="202"/>
    </location>
</feature>
<keyword evidence="3" id="KW-1185">Reference proteome</keyword>
<keyword evidence="1" id="KW-0812">Transmembrane</keyword>
<evidence type="ECO:0000256" key="1">
    <source>
        <dbReference type="SAM" id="Phobius"/>
    </source>
</evidence>
<feature type="transmembrane region" description="Helical" evidence="1">
    <location>
        <begin position="346"/>
        <end position="367"/>
    </location>
</feature>
<dbReference type="Proteomes" id="UP000287872">
    <property type="component" value="Unassembled WGS sequence"/>
</dbReference>
<proteinExistence type="predicted"/>
<feature type="transmembrane region" description="Helical" evidence="1">
    <location>
        <begin position="146"/>
        <end position="171"/>
    </location>
</feature>
<feature type="transmembrane region" description="Helical" evidence="1">
    <location>
        <begin position="223"/>
        <end position="248"/>
    </location>
</feature>
<feature type="transmembrane region" description="Helical" evidence="1">
    <location>
        <begin position="321"/>
        <end position="339"/>
    </location>
</feature>
<gene>
    <name evidence="2" type="ORF">Ctaglu_12480</name>
</gene>
<organism evidence="2 3">
    <name type="scientific">Clostridium tagluense</name>
    <dbReference type="NCBI Taxonomy" id="360422"/>
    <lineage>
        <taxon>Bacteria</taxon>
        <taxon>Bacillati</taxon>
        <taxon>Bacillota</taxon>
        <taxon>Clostridia</taxon>
        <taxon>Eubacteriales</taxon>
        <taxon>Clostridiaceae</taxon>
        <taxon>Clostridium</taxon>
    </lineage>
</organism>
<feature type="transmembrane region" description="Helical" evidence="1">
    <location>
        <begin position="84"/>
        <end position="101"/>
    </location>
</feature>
<keyword evidence="1" id="KW-1133">Transmembrane helix</keyword>
<protein>
    <submittedName>
        <fullName evidence="2">DUF4153 domain-containing protein</fullName>
    </submittedName>
</protein>
<dbReference type="PROSITE" id="PS51257">
    <property type="entry name" value="PROKAR_LIPOPROTEIN"/>
    <property type="match status" value="1"/>
</dbReference>
<dbReference type="OrthoDB" id="9809196at2"/>
<feature type="transmembrane region" description="Helical" evidence="1">
    <location>
        <begin position="54"/>
        <end position="72"/>
    </location>
</feature>
<evidence type="ECO:0000313" key="2">
    <source>
        <dbReference type="EMBL" id="GCD09625.1"/>
    </source>
</evidence>
<sequence>MKKIFNAILKGIVSSINRFPQTIGISTACVILLIYISEVIAGTSGDFIETLRRITMIVALGIPLSLCINLFFEGLETYKKVSLYASYLGGTVLLIFYYYFFLKDIGMLDMVSMSRYIAFSLILYLIFLFISYLPNRENFEIFAVRVFTRFFTTVLYSLVLYLGLAAILFTIDRLLGINIKGELYYYAFLIVTGIFAPAFFLAGLPTKNEILSLKDYSRLLNVLVLYIIMPLISIYTIILYIYFGKIIITRQWPEGLVSHLVLWYSVISSAVLFFITPLLHEKTWPKRYMKYFPKAIFPLIVMMFISIGIRINAYGVTENRYFVVALGIWAFLVMIYFATTKKPRNIMLPLSLAVITFISVFGPFSSYSVSKYSQNKRLAKIFIANNMIKDSNVIKASAVVSSEDSRQISSILNYFDRNHSLKDIKGLPLDFKISNMERIMGVKYTDEYNTGNNGYFYFNSTGALKPIDIKGYDYLFDSRNSRQQSASSSDFSIYFDYESSILKIAQDGKDIYEKDLMDFATKLIDKYGINPKNQATAQEEMLFEDENSKVKIKIQFSNLSGNKNTSSGKIESKNFEFYVLVKLK</sequence>
<dbReference type="InterPro" id="IPR025291">
    <property type="entry name" value="DUF4153"/>
</dbReference>
<feature type="transmembrane region" description="Helical" evidence="1">
    <location>
        <begin position="21"/>
        <end position="42"/>
    </location>
</feature>
<comment type="caution">
    <text evidence="2">The sequence shown here is derived from an EMBL/GenBank/DDBJ whole genome shotgun (WGS) entry which is preliminary data.</text>
</comment>
<evidence type="ECO:0000313" key="3">
    <source>
        <dbReference type="Proteomes" id="UP000287872"/>
    </source>
</evidence>
<dbReference type="Pfam" id="PF13687">
    <property type="entry name" value="DUF4153"/>
    <property type="match status" value="1"/>
</dbReference>
<reference evidence="2 3" key="1">
    <citation type="submission" date="2018-11" db="EMBL/GenBank/DDBJ databases">
        <title>Genome sequencing and assembly of Clostridium tagluense strain A121.</title>
        <authorList>
            <person name="Murakami T."/>
            <person name="Segawa T."/>
            <person name="Shcherbakova V.A."/>
            <person name="Mori H."/>
            <person name="Yoshimura Y."/>
        </authorList>
    </citation>
    <scope>NUCLEOTIDE SEQUENCE [LARGE SCALE GENOMIC DNA]</scope>
    <source>
        <strain evidence="2 3">A121</strain>
    </source>
</reference>
<dbReference type="RefSeq" id="WP_124999204.1">
    <property type="nucleotide sequence ID" value="NZ_BHYK01000005.1"/>
</dbReference>
<dbReference type="AlphaFoldDB" id="A0A401UJF2"/>
<keyword evidence="1" id="KW-0472">Membrane</keyword>
<accession>A0A401UJF2</accession>
<feature type="transmembrane region" description="Helical" evidence="1">
    <location>
        <begin position="113"/>
        <end position="134"/>
    </location>
</feature>